<keyword evidence="2" id="KW-0732">Signal</keyword>
<feature type="signal peptide" evidence="2">
    <location>
        <begin position="1"/>
        <end position="23"/>
    </location>
</feature>
<dbReference type="AlphaFoldDB" id="G2DHE6"/>
<feature type="region of interest" description="Disordered" evidence="1">
    <location>
        <begin position="251"/>
        <end position="275"/>
    </location>
</feature>
<feature type="chain" id="PRO_5003427909" evidence="2">
    <location>
        <begin position="24"/>
        <end position="275"/>
    </location>
</feature>
<dbReference type="SUPFAM" id="SSF48695">
    <property type="entry name" value="Multiheme cytochromes"/>
    <property type="match status" value="1"/>
</dbReference>
<accession>G2DHE6</accession>
<dbReference type="EMBL" id="AFOC01000128">
    <property type="protein sequence ID" value="EGV49951.1"/>
    <property type="molecule type" value="Genomic_DNA"/>
</dbReference>
<protein>
    <submittedName>
        <fullName evidence="3">Putative hydroxylamine oxidoreductase hao</fullName>
    </submittedName>
</protein>
<sequence>MMPYRMRSIGWLLAILITHPALADEPLSAGPFTETECITCHTERNPELIRQWREGPHSATSRVGCNNCHGDRHENSAIKARKDQSCTACHEGPASHSYATSKHGIITRLEEARQDWRQPLQRGNYRTPGCSYCHLHDGDHGDTMAPARGPEVRQWICTGCHSPRYIREQFANGKRQLEIADLKLTEGKALIDSADNVPPDALLKLRQGLSHHRQNILLGVGHQSPDYQWWYGQPALDGDLIRIRDAITESHRRKTLARPIQPDPHATKSIKRERQ</sequence>
<dbReference type="InterPro" id="IPR036280">
    <property type="entry name" value="Multihaem_cyt_sf"/>
</dbReference>
<reference evidence="3" key="1">
    <citation type="journal article" date="2011" name="ISME J.">
        <title>The endosymbionts of the deep-sea tubeworms Riftia pachyptila and Tevnia jerichonana share an identical physiology as revealed by proteogenomic analyses.</title>
        <authorList>
            <person name="Gardebrecht A."/>
            <person name="Markert S."/>
            <person name="Felbeck H."/>
            <person name="Thuermer A."/>
            <person name="Albrecht D."/>
            <person name="Wollherr A."/>
            <person name="Kabisch J."/>
            <person name="Lehmann R."/>
            <person name="Daniel R."/>
            <person name="Liesegang H."/>
            <person name="Hecker M."/>
            <person name="Sievert S.M."/>
            <person name="Schweder T."/>
        </authorList>
    </citation>
    <scope>NUCLEOTIDE SEQUENCE [LARGE SCALE GENOMIC DNA]</scope>
</reference>
<evidence type="ECO:0000313" key="3">
    <source>
        <dbReference type="EMBL" id="EGV49951.1"/>
    </source>
</evidence>
<organism evidence="3 4">
    <name type="scientific">endosymbiont of Riftia pachyptila</name>
    <name type="common">vent Ph05</name>
    <dbReference type="NCBI Taxonomy" id="1048808"/>
    <lineage>
        <taxon>Bacteria</taxon>
        <taxon>Pseudomonadati</taxon>
        <taxon>Pseudomonadota</taxon>
        <taxon>Gammaproteobacteria</taxon>
        <taxon>sulfur-oxidizing symbionts</taxon>
    </lineage>
</organism>
<name>G2DHE6_9GAMM</name>
<evidence type="ECO:0000313" key="4">
    <source>
        <dbReference type="Proteomes" id="UP000004491"/>
    </source>
</evidence>
<gene>
    <name evidence="3" type="ORF">Rifp1Sym_ew00010</name>
</gene>
<comment type="caution">
    <text evidence="3">The sequence shown here is derived from an EMBL/GenBank/DDBJ whole genome shotgun (WGS) entry which is preliminary data.</text>
</comment>
<dbReference type="Proteomes" id="UP000004491">
    <property type="component" value="Unassembled WGS sequence"/>
</dbReference>
<evidence type="ECO:0000256" key="2">
    <source>
        <dbReference type="SAM" id="SignalP"/>
    </source>
</evidence>
<keyword evidence="4" id="KW-1185">Reference proteome</keyword>
<dbReference type="Gene3D" id="1.20.850.10">
    <property type="entry name" value="Hydroxylamine Oxidoreductase, Chain A, domain 2"/>
    <property type="match status" value="2"/>
</dbReference>
<proteinExistence type="predicted"/>
<dbReference type="Pfam" id="PF13447">
    <property type="entry name" value="Multi-haem_cyto"/>
    <property type="match status" value="1"/>
</dbReference>
<evidence type="ECO:0000256" key="1">
    <source>
        <dbReference type="SAM" id="MobiDB-lite"/>
    </source>
</evidence>